<comment type="caution">
    <text evidence="1">The sequence shown here is derived from an EMBL/GenBank/DDBJ whole genome shotgun (WGS) entry which is preliminary data.</text>
</comment>
<reference evidence="2" key="1">
    <citation type="journal article" date="2019" name="Int. J. Syst. Evol. Microbiol.">
        <title>The Global Catalogue of Microorganisms (GCM) 10K type strain sequencing project: providing services to taxonomists for standard genome sequencing and annotation.</title>
        <authorList>
            <consortium name="The Broad Institute Genomics Platform"/>
            <consortium name="The Broad Institute Genome Sequencing Center for Infectious Disease"/>
            <person name="Wu L."/>
            <person name="Ma J."/>
        </authorList>
    </citation>
    <scope>NUCLEOTIDE SEQUENCE [LARGE SCALE GENOMIC DNA]</scope>
    <source>
        <strain evidence="2">JCM 18283</strain>
    </source>
</reference>
<protein>
    <recommendedName>
        <fullName evidence="3">Fumarate hydratase</fullName>
    </recommendedName>
</protein>
<dbReference type="EMBL" id="BAABJI010000004">
    <property type="protein sequence ID" value="GAA4927742.1"/>
    <property type="molecule type" value="Genomic_DNA"/>
</dbReference>
<dbReference type="Proteomes" id="UP001501436">
    <property type="component" value="Unassembled WGS sequence"/>
</dbReference>
<evidence type="ECO:0008006" key="3">
    <source>
        <dbReference type="Google" id="ProtNLM"/>
    </source>
</evidence>
<accession>A0ABP9G464</accession>
<evidence type="ECO:0000313" key="2">
    <source>
        <dbReference type="Proteomes" id="UP001501436"/>
    </source>
</evidence>
<keyword evidence="2" id="KW-1185">Reference proteome</keyword>
<gene>
    <name evidence="1" type="ORF">GCM10023313_35380</name>
</gene>
<organism evidence="1 2">
    <name type="scientific">Mucilaginibacter defluvii</name>
    <dbReference type="NCBI Taxonomy" id="1196019"/>
    <lineage>
        <taxon>Bacteria</taxon>
        <taxon>Pseudomonadati</taxon>
        <taxon>Bacteroidota</taxon>
        <taxon>Sphingobacteriia</taxon>
        <taxon>Sphingobacteriales</taxon>
        <taxon>Sphingobacteriaceae</taxon>
        <taxon>Mucilaginibacter</taxon>
    </lineage>
</organism>
<dbReference type="PROSITE" id="PS51257">
    <property type="entry name" value="PROKAR_LIPOPROTEIN"/>
    <property type="match status" value="1"/>
</dbReference>
<evidence type="ECO:0000313" key="1">
    <source>
        <dbReference type="EMBL" id="GAA4927742.1"/>
    </source>
</evidence>
<proteinExistence type="predicted"/>
<sequence length="174" mass="19910">MYVMMRIRPLLKLLPFIVLLMAVGCTMNTPVQGKGEAYLQGEWQQDNIPGERKLLNYSLSKFRFTCDSFYIAINTISRVNSGADSCMNKGRWTEYIKGRYEQTGDALHLRGVFVNADGSLKDNKTCFRFGPYETYYKVETRNDSLLTFSSSTTVLPIQARLVKRITCTPKALQY</sequence>
<name>A0ABP9G464_9SPHI</name>